<dbReference type="CDD" id="cd11374">
    <property type="entry name" value="CE4_u10"/>
    <property type="match status" value="1"/>
</dbReference>
<evidence type="ECO:0000313" key="2">
    <source>
        <dbReference type="Proteomes" id="UP000267342"/>
    </source>
</evidence>
<dbReference type="InterPro" id="IPR011330">
    <property type="entry name" value="Glyco_hydro/deAcase_b/a-brl"/>
</dbReference>
<dbReference type="SUPFAM" id="SSF88713">
    <property type="entry name" value="Glycoside hydrolase/deacetylase"/>
    <property type="match status" value="1"/>
</dbReference>
<gene>
    <name evidence="1" type="ORF">ZBT109_1252</name>
</gene>
<dbReference type="STRING" id="1123510.GCA_000620025_01343"/>
<reference evidence="1 2" key="1">
    <citation type="submission" date="2018-09" db="EMBL/GenBank/DDBJ databases">
        <title>Zymobacter palmae IAM14233 (=T109) whole genome analysis.</title>
        <authorList>
            <person name="Yanase H."/>
        </authorList>
    </citation>
    <scope>NUCLEOTIDE SEQUENCE [LARGE SCALE GENOMIC DNA]</scope>
    <source>
        <strain evidence="1 2">IAM14233</strain>
    </source>
</reference>
<sequence length="254" mass="29784">MTAASSRHFMMALHDISPATWEDYRPFVEEMDARDVRMTWLVVPDFHHRSPTFEDPKFLALLESRLARGDELALHGFYHCDDGPAPRSAREYFMRRLYTYEGEFYGLDHSSAKARLEEGISLFERQGWPLHGFVAPAWLMSQATRHTLSHLPLRYTTDTKGFYHLPHFEHVPVPTLCWSARAKWRRGMSYVVNTLSERRYSKGQALRLGLHPVDMRHDMSRRYWLDAVERLQQQGFTSMTKYGWLSAQQQTAQS</sequence>
<organism evidence="1 2">
    <name type="scientific">Zymobacter palmae</name>
    <dbReference type="NCBI Taxonomy" id="33074"/>
    <lineage>
        <taxon>Bacteria</taxon>
        <taxon>Pseudomonadati</taxon>
        <taxon>Pseudomonadota</taxon>
        <taxon>Gammaproteobacteria</taxon>
        <taxon>Oceanospirillales</taxon>
        <taxon>Halomonadaceae</taxon>
        <taxon>Zymobacter group</taxon>
        <taxon>Zymobacter</taxon>
    </lineage>
</organism>
<proteinExistence type="predicted"/>
<dbReference type="KEGG" id="zpl:ZBT109_1252"/>
<name>A0A348HEG0_9GAMM</name>
<keyword evidence="2" id="KW-1185">Reference proteome</keyword>
<dbReference type="Gene3D" id="3.20.20.370">
    <property type="entry name" value="Glycoside hydrolase/deacetylase"/>
    <property type="match status" value="1"/>
</dbReference>
<accession>A0A348HEG0</accession>
<dbReference type="AlphaFoldDB" id="A0A348HEG0"/>
<dbReference type="Proteomes" id="UP000267342">
    <property type="component" value="Chromosome"/>
</dbReference>
<evidence type="ECO:0000313" key="1">
    <source>
        <dbReference type="EMBL" id="BBG30012.1"/>
    </source>
</evidence>
<dbReference type="RefSeq" id="WP_027704767.1">
    <property type="nucleotide sequence ID" value="NZ_AP018933.1"/>
</dbReference>
<dbReference type="GO" id="GO:0005975">
    <property type="term" value="P:carbohydrate metabolic process"/>
    <property type="evidence" value="ECO:0007669"/>
    <property type="project" value="InterPro"/>
</dbReference>
<protein>
    <submittedName>
        <fullName evidence="1">Predicted deacetylase</fullName>
    </submittedName>
</protein>
<dbReference type="Pfam" id="PF10096">
    <property type="entry name" value="DUF2334"/>
    <property type="match status" value="1"/>
</dbReference>
<dbReference type="OrthoDB" id="9793440at2"/>
<dbReference type="EMBL" id="AP018933">
    <property type="protein sequence ID" value="BBG30012.1"/>
    <property type="molecule type" value="Genomic_DNA"/>
</dbReference>
<dbReference type="InterPro" id="IPR018763">
    <property type="entry name" value="DUF2334"/>
</dbReference>